<dbReference type="Proteomes" id="UP000190961">
    <property type="component" value="Unassembled WGS sequence"/>
</dbReference>
<sequence length="98" mass="11266">MDNRLIEKIQNYKIDRINKLIPLVYSLKNANKREIGLIAQEVQKVEPLLVSTGSNGILVIDYEQLTVVLLSYIQQMDDRLTAIENNLKQEKAKKNAKL</sequence>
<dbReference type="OrthoDB" id="1223455at2"/>
<gene>
    <name evidence="2" type="ORF">SAMN05660236_1343</name>
</gene>
<dbReference type="AlphaFoldDB" id="A0A1T5JQ51"/>
<dbReference type="STRING" id="688867.SAMN05660236_1343"/>
<proteinExistence type="predicted"/>
<feature type="domain" description="Peptidase S74" evidence="1">
    <location>
        <begin position="1"/>
        <end position="87"/>
    </location>
</feature>
<organism evidence="2 3">
    <name type="scientific">Ohtaekwangia koreensis</name>
    <dbReference type="NCBI Taxonomy" id="688867"/>
    <lineage>
        <taxon>Bacteria</taxon>
        <taxon>Pseudomonadati</taxon>
        <taxon>Bacteroidota</taxon>
        <taxon>Cytophagia</taxon>
        <taxon>Cytophagales</taxon>
        <taxon>Fulvivirgaceae</taxon>
        <taxon>Ohtaekwangia</taxon>
    </lineage>
</organism>
<dbReference type="EMBL" id="FUZU01000001">
    <property type="protein sequence ID" value="SKC53433.1"/>
    <property type="molecule type" value="Genomic_DNA"/>
</dbReference>
<name>A0A1T5JQ51_9BACT</name>
<evidence type="ECO:0000259" key="1">
    <source>
        <dbReference type="PROSITE" id="PS51688"/>
    </source>
</evidence>
<evidence type="ECO:0000313" key="2">
    <source>
        <dbReference type="EMBL" id="SKC53433.1"/>
    </source>
</evidence>
<dbReference type="RefSeq" id="WP_143785638.1">
    <property type="nucleotide sequence ID" value="NZ_FUZU01000001.1"/>
</dbReference>
<dbReference type="Pfam" id="PF13884">
    <property type="entry name" value="Peptidase_S74"/>
    <property type="match status" value="1"/>
</dbReference>
<dbReference type="InterPro" id="IPR030392">
    <property type="entry name" value="S74_ICA"/>
</dbReference>
<accession>A0A1T5JQ51</accession>
<reference evidence="2 3" key="1">
    <citation type="submission" date="2017-02" db="EMBL/GenBank/DDBJ databases">
        <authorList>
            <person name="Peterson S.W."/>
        </authorList>
    </citation>
    <scope>NUCLEOTIDE SEQUENCE [LARGE SCALE GENOMIC DNA]</scope>
    <source>
        <strain evidence="2 3">DSM 25262</strain>
    </source>
</reference>
<keyword evidence="3" id="KW-1185">Reference proteome</keyword>
<dbReference type="PROSITE" id="PS51688">
    <property type="entry name" value="ICA"/>
    <property type="match status" value="1"/>
</dbReference>
<protein>
    <submittedName>
        <fullName evidence="2">Chaperone of endosialidase</fullName>
    </submittedName>
</protein>
<evidence type="ECO:0000313" key="3">
    <source>
        <dbReference type="Proteomes" id="UP000190961"/>
    </source>
</evidence>